<dbReference type="Pfam" id="PF13673">
    <property type="entry name" value="Acetyltransf_10"/>
    <property type="match status" value="1"/>
</dbReference>
<name>A0A931LV34_FIMGI</name>
<dbReference type="SUPFAM" id="SSF55729">
    <property type="entry name" value="Acyl-CoA N-acyltransferases (Nat)"/>
    <property type="match status" value="1"/>
</dbReference>
<dbReference type="Gene3D" id="3.40.630.30">
    <property type="match status" value="1"/>
</dbReference>
<protein>
    <submittedName>
        <fullName evidence="2">GNAT family N-acetyltransferase</fullName>
    </submittedName>
</protein>
<gene>
    <name evidence="2" type="ORF">HYR64_03970</name>
</gene>
<dbReference type="AlphaFoldDB" id="A0A931LV34"/>
<organism evidence="2 3">
    <name type="scientific">Fimbriimonas ginsengisoli</name>
    <dbReference type="NCBI Taxonomy" id="1005039"/>
    <lineage>
        <taxon>Bacteria</taxon>
        <taxon>Bacillati</taxon>
        <taxon>Armatimonadota</taxon>
        <taxon>Fimbriimonadia</taxon>
        <taxon>Fimbriimonadales</taxon>
        <taxon>Fimbriimonadaceae</taxon>
        <taxon>Fimbriimonas</taxon>
    </lineage>
</organism>
<feature type="domain" description="N-acetyltransferase" evidence="1">
    <location>
        <begin position="113"/>
        <end position="252"/>
    </location>
</feature>
<comment type="caution">
    <text evidence="2">The sequence shown here is derived from an EMBL/GenBank/DDBJ whole genome shotgun (WGS) entry which is preliminary data.</text>
</comment>
<dbReference type="CDD" id="cd04301">
    <property type="entry name" value="NAT_SF"/>
    <property type="match status" value="1"/>
</dbReference>
<proteinExistence type="predicted"/>
<dbReference type="InterPro" id="IPR016181">
    <property type="entry name" value="Acyl_CoA_acyltransferase"/>
</dbReference>
<dbReference type="EMBL" id="JACOSL010000026">
    <property type="protein sequence ID" value="MBI1756247.1"/>
    <property type="molecule type" value="Genomic_DNA"/>
</dbReference>
<accession>A0A931LV34</accession>
<dbReference type="Proteomes" id="UP000727962">
    <property type="component" value="Unassembled WGS sequence"/>
</dbReference>
<sequence>MITSTLAEVAAANLLATYFTLGAASPGSRIWHEPGFTACFAEWEHPICNFAANVKLSSEVASRLAQLAGERPNFNVYTFDALLSSHNCLELAGFKVRTRLVQMAWEPEEFAPVVQRPLAHPEGRQEIAHFMAWQFFGNQTADYRARLAETIVNARDLELVSFFHGRELAAAAMLSCSPEEILGVYNLCVKSSLRGRGWGRDLMLAIEAMAWQKHQTVILQCDASLKQWYAQVGFTQIGGVDIWGLPHERSLL</sequence>
<evidence type="ECO:0000313" key="3">
    <source>
        <dbReference type="Proteomes" id="UP000727962"/>
    </source>
</evidence>
<dbReference type="GO" id="GO:0016747">
    <property type="term" value="F:acyltransferase activity, transferring groups other than amino-acyl groups"/>
    <property type="evidence" value="ECO:0007669"/>
    <property type="project" value="InterPro"/>
</dbReference>
<evidence type="ECO:0000259" key="1">
    <source>
        <dbReference type="PROSITE" id="PS51186"/>
    </source>
</evidence>
<dbReference type="InterPro" id="IPR000182">
    <property type="entry name" value="GNAT_dom"/>
</dbReference>
<dbReference type="PROSITE" id="PS51186">
    <property type="entry name" value="GNAT"/>
    <property type="match status" value="1"/>
</dbReference>
<evidence type="ECO:0000313" key="2">
    <source>
        <dbReference type="EMBL" id="MBI1756247.1"/>
    </source>
</evidence>
<reference evidence="2" key="1">
    <citation type="submission" date="2020-07" db="EMBL/GenBank/DDBJ databases">
        <title>Huge and variable diversity of episymbiotic CPR bacteria and DPANN archaea in groundwater ecosystems.</title>
        <authorList>
            <person name="He C.Y."/>
            <person name="Keren R."/>
            <person name="Whittaker M."/>
            <person name="Farag I.F."/>
            <person name="Doudna J."/>
            <person name="Cate J.H.D."/>
            <person name="Banfield J.F."/>
        </authorList>
    </citation>
    <scope>NUCLEOTIDE SEQUENCE</scope>
    <source>
        <strain evidence="2">NC_groundwater_17_Pr7_B-0.1um_64_12</strain>
    </source>
</reference>